<sequence>MSSSAALAESSPFQYAWIDGAENLERYSPGGYHPVMIGDVLHSKYRIVDKLGCGGYSTVWLAWDNVDRRYLALKIGIADAALQETDILRKLSSPSPSSLALHGRSFIPILFDEFQLHGPNGTHQCYAMPAARCDLREISYSRLFSLEVARALCGRLTLAIAYMHSQGYAHGDIHLRNVLLKLPSTFDHLSVEEFYEEYGEPQSIPVTEQDGKPLAPNVPANAVIPIRLGEAFAPDLQTRLGKDSHIAHPLRPPEARFEPEKPLMEFVTPDEAISQRLEVLGPMPKEWFERWENRARFFDDEGRPTPEFGPEETMAIVDLMRRMLAFRPEERPSVEEILQSEWMVK</sequence>
<evidence type="ECO:0000313" key="12">
    <source>
        <dbReference type="Proteomes" id="UP001610444"/>
    </source>
</evidence>
<name>A0ABR4JRF1_9EURO</name>
<evidence type="ECO:0000256" key="5">
    <source>
        <dbReference type="ARBA" id="ARBA00022777"/>
    </source>
</evidence>
<evidence type="ECO:0000259" key="10">
    <source>
        <dbReference type="PROSITE" id="PS50011"/>
    </source>
</evidence>
<evidence type="ECO:0000313" key="11">
    <source>
        <dbReference type="EMBL" id="KAL2842615.1"/>
    </source>
</evidence>
<dbReference type="InterPro" id="IPR051334">
    <property type="entry name" value="SRPK"/>
</dbReference>
<keyword evidence="2" id="KW-0723">Serine/threonine-protein kinase</keyword>
<comment type="caution">
    <text evidence="11">The sequence shown here is derived from an EMBL/GenBank/DDBJ whole genome shotgun (WGS) entry which is preliminary data.</text>
</comment>
<dbReference type="PROSITE" id="PS00107">
    <property type="entry name" value="PROTEIN_KINASE_ATP"/>
    <property type="match status" value="1"/>
</dbReference>
<proteinExistence type="predicted"/>
<evidence type="ECO:0000256" key="9">
    <source>
        <dbReference type="PROSITE-ProRule" id="PRU10141"/>
    </source>
</evidence>
<keyword evidence="5 11" id="KW-0418">Kinase</keyword>
<comment type="catalytic activity">
    <reaction evidence="8">
        <text>L-seryl-[protein] + ATP = O-phospho-L-seryl-[protein] + ADP + H(+)</text>
        <dbReference type="Rhea" id="RHEA:17989"/>
        <dbReference type="Rhea" id="RHEA-COMP:9863"/>
        <dbReference type="Rhea" id="RHEA-COMP:11604"/>
        <dbReference type="ChEBI" id="CHEBI:15378"/>
        <dbReference type="ChEBI" id="CHEBI:29999"/>
        <dbReference type="ChEBI" id="CHEBI:30616"/>
        <dbReference type="ChEBI" id="CHEBI:83421"/>
        <dbReference type="ChEBI" id="CHEBI:456216"/>
        <dbReference type="EC" id="2.7.11.1"/>
    </reaction>
</comment>
<dbReference type="SUPFAM" id="SSF56112">
    <property type="entry name" value="Protein kinase-like (PK-like)"/>
    <property type="match status" value="2"/>
</dbReference>
<dbReference type="EC" id="2.7.11.1" evidence="1"/>
<keyword evidence="12" id="KW-1185">Reference proteome</keyword>
<evidence type="ECO:0000256" key="1">
    <source>
        <dbReference type="ARBA" id="ARBA00012513"/>
    </source>
</evidence>
<dbReference type="Gene3D" id="1.10.510.10">
    <property type="entry name" value="Transferase(Phosphotransferase) domain 1"/>
    <property type="match status" value="2"/>
</dbReference>
<accession>A0ABR4JRF1</accession>
<dbReference type="PANTHER" id="PTHR47634">
    <property type="entry name" value="PROTEIN KINASE DOMAIN-CONTAINING PROTEIN-RELATED"/>
    <property type="match status" value="1"/>
</dbReference>
<evidence type="ECO:0000256" key="4">
    <source>
        <dbReference type="ARBA" id="ARBA00022741"/>
    </source>
</evidence>
<organism evidence="11 12">
    <name type="scientific">Aspergillus pseudodeflectus</name>
    <dbReference type="NCBI Taxonomy" id="176178"/>
    <lineage>
        <taxon>Eukaryota</taxon>
        <taxon>Fungi</taxon>
        <taxon>Dikarya</taxon>
        <taxon>Ascomycota</taxon>
        <taxon>Pezizomycotina</taxon>
        <taxon>Eurotiomycetes</taxon>
        <taxon>Eurotiomycetidae</taxon>
        <taxon>Eurotiales</taxon>
        <taxon>Aspergillaceae</taxon>
        <taxon>Aspergillus</taxon>
        <taxon>Aspergillus subgen. Nidulantes</taxon>
    </lineage>
</organism>
<comment type="catalytic activity">
    <reaction evidence="7">
        <text>L-threonyl-[protein] + ATP = O-phospho-L-threonyl-[protein] + ADP + H(+)</text>
        <dbReference type="Rhea" id="RHEA:46608"/>
        <dbReference type="Rhea" id="RHEA-COMP:11060"/>
        <dbReference type="Rhea" id="RHEA-COMP:11605"/>
        <dbReference type="ChEBI" id="CHEBI:15378"/>
        <dbReference type="ChEBI" id="CHEBI:30013"/>
        <dbReference type="ChEBI" id="CHEBI:30616"/>
        <dbReference type="ChEBI" id="CHEBI:61977"/>
        <dbReference type="ChEBI" id="CHEBI:456216"/>
        <dbReference type="EC" id="2.7.11.1"/>
    </reaction>
</comment>
<protein>
    <recommendedName>
        <fullName evidence="1">non-specific serine/threonine protein kinase</fullName>
        <ecNumber evidence="1">2.7.11.1</ecNumber>
    </recommendedName>
</protein>
<dbReference type="InterPro" id="IPR000719">
    <property type="entry name" value="Prot_kinase_dom"/>
</dbReference>
<feature type="binding site" evidence="9">
    <location>
        <position position="74"/>
    </location>
    <ligand>
        <name>ATP</name>
        <dbReference type="ChEBI" id="CHEBI:30616"/>
    </ligand>
</feature>
<evidence type="ECO:0000256" key="2">
    <source>
        <dbReference type="ARBA" id="ARBA00022527"/>
    </source>
</evidence>
<dbReference type="PROSITE" id="PS50011">
    <property type="entry name" value="PROTEIN_KINASE_DOM"/>
    <property type="match status" value="1"/>
</dbReference>
<keyword evidence="4 9" id="KW-0547">Nucleotide-binding</keyword>
<dbReference type="EMBL" id="JBFXLR010000050">
    <property type="protein sequence ID" value="KAL2842615.1"/>
    <property type="molecule type" value="Genomic_DNA"/>
</dbReference>
<gene>
    <name evidence="11" type="ORF">BJX68DRAFT_257696</name>
</gene>
<keyword evidence="3" id="KW-0808">Transferase</keyword>
<evidence type="ECO:0000256" key="3">
    <source>
        <dbReference type="ARBA" id="ARBA00022679"/>
    </source>
</evidence>
<dbReference type="Proteomes" id="UP001610444">
    <property type="component" value="Unassembled WGS sequence"/>
</dbReference>
<dbReference type="InterPro" id="IPR011009">
    <property type="entry name" value="Kinase-like_dom_sf"/>
</dbReference>
<dbReference type="InterPro" id="IPR017441">
    <property type="entry name" value="Protein_kinase_ATP_BS"/>
</dbReference>
<dbReference type="GO" id="GO:0016301">
    <property type="term" value="F:kinase activity"/>
    <property type="evidence" value="ECO:0007669"/>
    <property type="project" value="UniProtKB-KW"/>
</dbReference>
<dbReference type="RefSeq" id="XP_070895181.1">
    <property type="nucleotide sequence ID" value="XM_071043389.1"/>
</dbReference>
<evidence type="ECO:0000256" key="8">
    <source>
        <dbReference type="ARBA" id="ARBA00048679"/>
    </source>
</evidence>
<feature type="domain" description="Protein kinase" evidence="10">
    <location>
        <begin position="45"/>
        <end position="343"/>
    </location>
</feature>
<evidence type="ECO:0000256" key="7">
    <source>
        <dbReference type="ARBA" id="ARBA00047899"/>
    </source>
</evidence>
<keyword evidence="6 9" id="KW-0067">ATP-binding</keyword>
<dbReference type="SMART" id="SM00220">
    <property type="entry name" value="S_TKc"/>
    <property type="match status" value="1"/>
</dbReference>
<reference evidence="11 12" key="1">
    <citation type="submission" date="2024-07" db="EMBL/GenBank/DDBJ databases">
        <title>Section-level genome sequencing and comparative genomics of Aspergillus sections Usti and Cavernicolus.</title>
        <authorList>
            <consortium name="Lawrence Berkeley National Laboratory"/>
            <person name="Nybo J.L."/>
            <person name="Vesth T.C."/>
            <person name="Theobald S."/>
            <person name="Frisvad J.C."/>
            <person name="Larsen T.O."/>
            <person name="Kjaerboelling I."/>
            <person name="Rothschild-Mancinelli K."/>
            <person name="Lyhne E.K."/>
            <person name="Kogle M.E."/>
            <person name="Barry K."/>
            <person name="Clum A."/>
            <person name="Na H."/>
            <person name="Ledsgaard L."/>
            <person name="Lin J."/>
            <person name="Lipzen A."/>
            <person name="Kuo A."/>
            <person name="Riley R."/>
            <person name="Mondo S."/>
            <person name="LaButti K."/>
            <person name="Haridas S."/>
            <person name="Pangalinan J."/>
            <person name="Salamov A.A."/>
            <person name="Simmons B.A."/>
            <person name="Magnuson J.K."/>
            <person name="Chen J."/>
            <person name="Drula E."/>
            <person name="Henrissat B."/>
            <person name="Wiebenga A."/>
            <person name="Lubbers R.J."/>
            <person name="Gomes A.C."/>
            <person name="Macurrencykelacurrency M.R."/>
            <person name="Stajich J."/>
            <person name="Grigoriev I.V."/>
            <person name="Mortensen U.H."/>
            <person name="De vries R.P."/>
            <person name="Baker S.E."/>
            <person name="Andersen M.R."/>
        </authorList>
    </citation>
    <scope>NUCLEOTIDE SEQUENCE [LARGE SCALE GENOMIC DNA]</scope>
    <source>
        <strain evidence="11 12">CBS 756.74</strain>
    </source>
</reference>
<dbReference type="Gene3D" id="3.30.200.20">
    <property type="entry name" value="Phosphorylase Kinase, domain 1"/>
    <property type="match status" value="1"/>
</dbReference>
<dbReference type="PANTHER" id="PTHR47634:SF9">
    <property type="entry name" value="PROTEIN KINASE DOMAIN-CONTAINING PROTEIN-RELATED"/>
    <property type="match status" value="1"/>
</dbReference>
<evidence type="ECO:0000256" key="6">
    <source>
        <dbReference type="ARBA" id="ARBA00022840"/>
    </source>
</evidence>
<dbReference type="GeneID" id="98158553"/>